<keyword evidence="4 5" id="KW-0472">Membrane</keyword>
<dbReference type="RefSeq" id="WP_248682496.1">
    <property type="nucleotide sequence ID" value="NZ_JALPRY010000008.1"/>
</dbReference>
<organism evidence="6 7">
    <name type="scientific">Neorhizobium turbinariae</name>
    <dbReference type="NCBI Taxonomy" id="2937795"/>
    <lineage>
        <taxon>Bacteria</taxon>
        <taxon>Pseudomonadati</taxon>
        <taxon>Pseudomonadota</taxon>
        <taxon>Alphaproteobacteria</taxon>
        <taxon>Hyphomicrobiales</taxon>
        <taxon>Rhizobiaceae</taxon>
        <taxon>Rhizobium/Agrobacterium group</taxon>
        <taxon>Neorhizobium</taxon>
    </lineage>
</organism>
<keyword evidence="3 5" id="KW-1133">Transmembrane helix</keyword>
<feature type="transmembrane region" description="Helical" evidence="5">
    <location>
        <begin position="33"/>
        <end position="56"/>
    </location>
</feature>
<evidence type="ECO:0000256" key="4">
    <source>
        <dbReference type="ARBA" id="ARBA00023136"/>
    </source>
</evidence>
<dbReference type="Proteomes" id="UP001202827">
    <property type="component" value="Unassembled WGS sequence"/>
</dbReference>
<keyword evidence="2 5" id="KW-0812">Transmembrane</keyword>
<sequence>MNGTNAVERIWMSGGAENIPTTRAISDHSNARWVMLSCIAIAVQISALSLLGRHWFCGCGTIEFWQGTLDPMQNSQQLTDPYSFLHFGFGCGLFVWLKMIRPQWPLVRRATYAVISSVIWEVMENLPFIIQIFGAEGSGMDYYGDSIANSLGDTAAVLVGFLAASRLPTPVTVSAIVALEIVTFIMIGDSVIAGLLRITTSTSMI</sequence>
<dbReference type="Pfam" id="PF10755">
    <property type="entry name" value="DUF2585"/>
    <property type="match status" value="1"/>
</dbReference>
<dbReference type="EMBL" id="JALPRY010000008">
    <property type="protein sequence ID" value="MCK8779793.1"/>
    <property type="molecule type" value="Genomic_DNA"/>
</dbReference>
<feature type="transmembrane region" description="Helical" evidence="5">
    <location>
        <begin position="171"/>
        <end position="196"/>
    </location>
</feature>
<keyword evidence="7" id="KW-1185">Reference proteome</keyword>
<evidence type="ECO:0000256" key="2">
    <source>
        <dbReference type="ARBA" id="ARBA00022692"/>
    </source>
</evidence>
<gene>
    <name evidence="6" type="ORF">M0654_07310</name>
</gene>
<evidence type="ECO:0000256" key="3">
    <source>
        <dbReference type="ARBA" id="ARBA00022989"/>
    </source>
</evidence>
<protein>
    <submittedName>
        <fullName evidence="6">DUF2585 family protein</fullName>
    </submittedName>
</protein>
<evidence type="ECO:0000313" key="7">
    <source>
        <dbReference type="Proteomes" id="UP001202827"/>
    </source>
</evidence>
<feature type="transmembrane region" description="Helical" evidence="5">
    <location>
        <begin position="112"/>
        <end position="133"/>
    </location>
</feature>
<keyword evidence="1" id="KW-1003">Cell membrane</keyword>
<evidence type="ECO:0000256" key="5">
    <source>
        <dbReference type="SAM" id="Phobius"/>
    </source>
</evidence>
<proteinExistence type="predicted"/>
<feature type="transmembrane region" description="Helical" evidence="5">
    <location>
        <begin position="82"/>
        <end position="100"/>
    </location>
</feature>
<comment type="caution">
    <text evidence="6">The sequence shown here is derived from an EMBL/GenBank/DDBJ whole genome shotgun (WGS) entry which is preliminary data.</text>
</comment>
<accession>A0ABT0IPK7</accession>
<reference evidence="6 7" key="1">
    <citation type="submission" date="2022-04" db="EMBL/GenBank/DDBJ databases">
        <title>Rhizobium coralii sp. nov., isolated from coral Turbinaria peltata.</title>
        <authorList>
            <person name="Sun H."/>
        </authorList>
    </citation>
    <scope>NUCLEOTIDE SEQUENCE [LARGE SCALE GENOMIC DNA]</scope>
    <source>
        <strain evidence="6 7">NTR19</strain>
    </source>
</reference>
<dbReference type="InterPro" id="IPR019691">
    <property type="entry name" value="DUF2585"/>
</dbReference>
<name>A0ABT0IPK7_9HYPH</name>
<evidence type="ECO:0000313" key="6">
    <source>
        <dbReference type="EMBL" id="MCK8779793.1"/>
    </source>
</evidence>
<evidence type="ECO:0000256" key="1">
    <source>
        <dbReference type="ARBA" id="ARBA00022475"/>
    </source>
</evidence>